<dbReference type="InterPro" id="IPR015867">
    <property type="entry name" value="N-reg_PII/ATP_PRibTrfase_C"/>
</dbReference>
<evidence type="ECO:0000256" key="6">
    <source>
        <dbReference type="SAM" id="Phobius"/>
    </source>
</evidence>
<dbReference type="InterPro" id="IPR019264">
    <property type="entry name" value="DUF2179"/>
</dbReference>
<proteinExistence type="predicted"/>
<dbReference type="PANTHER" id="PTHR33545">
    <property type="entry name" value="UPF0750 MEMBRANE PROTEIN YITT-RELATED"/>
    <property type="match status" value="1"/>
</dbReference>
<dbReference type="Pfam" id="PF02588">
    <property type="entry name" value="YitT_membrane"/>
    <property type="match status" value="1"/>
</dbReference>
<dbReference type="InterPro" id="IPR051461">
    <property type="entry name" value="UPF0750_membrane"/>
</dbReference>
<comment type="subcellular location">
    <subcellularLocation>
        <location evidence="1">Cell membrane</location>
        <topology evidence="1">Multi-pass membrane protein</topology>
    </subcellularLocation>
</comment>
<dbReference type="GeneID" id="87598488"/>
<feature type="transmembrane region" description="Helical" evidence="6">
    <location>
        <begin position="7"/>
        <end position="25"/>
    </location>
</feature>
<dbReference type="RefSeq" id="WP_010899110.1">
    <property type="nucleotide sequence ID" value="NZ_CP040441.1"/>
</dbReference>
<evidence type="ECO:0000256" key="4">
    <source>
        <dbReference type="ARBA" id="ARBA00022989"/>
    </source>
</evidence>
<feature type="transmembrane region" description="Helical" evidence="6">
    <location>
        <begin position="37"/>
        <end position="57"/>
    </location>
</feature>
<protein>
    <recommendedName>
        <fullName evidence="7">DUF2179 domain-containing protein</fullName>
    </recommendedName>
</protein>
<evidence type="ECO:0000259" key="7">
    <source>
        <dbReference type="Pfam" id="PF10035"/>
    </source>
</evidence>
<dbReference type="CDD" id="cd16380">
    <property type="entry name" value="YitT_C"/>
    <property type="match status" value="1"/>
</dbReference>
<evidence type="ECO:0000256" key="5">
    <source>
        <dbReference type="ARBA" id="ARBA00023136"/>
    </source>
</evidence>
<name>A0A0M0KHJ9_ALKHA</name>
<reference evidence="8" key="1">
    <citation type="submission" date="2015-08" db="EMBL/GenBank/DDBJ databases">
        <title>Complete DNA Sequence of Pseudomonas syringae pv. actinidiae, the Causal Agent of Kiwifruit Canker Disease.</title>
        <authorList>
            <person name="Rikkerink E.H.A."/>
            <person name="Fineran P.C."/>
        </authorList>
    </citation>
    <scope>NUCLEOTIDE SEQUENCE</scope>
    <source>
        <strain evidence="8">DSM 13666</strain>
    </source>
</reference>
<dbReference type="PATRIC" id="fig|136160.3.peg.1260"/>
<evidence type="ECO:0000256" key="3">
    <source>
        <dbReference type="ARBA" id="ARBA00022692"/>
    </source>
</evidence>
<dbReference type="Gene3D" id="3.30.70.120">
    <property type="match status" value="1"/>
</dbReference>
<gene>
    <name evidence="8" type="ORF">AMD02_04915</name>
</gene>
<dbReference type="OMA" id="IYCITDR"/>
<feature type="transmembrane region" description="Helical" evidence="6">
    <location>
        <begin position="147"/>
        <end position="163"/>
    </location>
</feature>
<evidence type="ECO:0000256" key="2">
    <source>
        <dbReference type="ARBA" id="ARBA00022475"/>
    </source>
</evidence>
<keyword evidence="2" id="KW-1003">Cell membrane</keyword>
<evidence type="ECO:0000256" key="1">
    <source>
        <dbReference type="ARBA" id="ARBA00004651"/>
    </source>
</evidence>
<dbReference type="PANTHER" id="PTHR33545:SF3">
    <property type="entry name" value="UPF0750 MEMBRANE PROTEIN YQFU"/>
    <property type="match status" value="1"/>
</dbReference>
<feature type="transmembrane region" description="Helical" evidence="6">
    <location>
        <begin position="104"/>
        <end position="126"/>
    </location>
</feature>
<keyword evidence="5 6" id="KW-0472">Membrane</keyword>
<feature type="transmembrane region" description="Helical" evidence="6">
    <location>
        <begin position="78"/>
        <end position="98"/>
    </location>
</feature>
<feature type="domain" description="DUF2179" evidence="7">
    <location>
        <begin position="217"/>
        <end position="268"/>
    </location>
</feature>
<sequence length="277" mass="30345">MNKLFDYFILTIGSIIVAVGLELILAPNSLVDGGVTAIAIMLNAIFNLPIWLVFVLLNIPSLYVSGKYMGKKFIIRTLYANIITAFALVNMAPFPAITTSEVLIVLYGGLLLGVGVGLVVKAGGAIDGTEMLAIWINKKYHIPISKFLLLVNALILSTAAFVFSLEQAMFSIAVFFIVTKTIDFILDGINQGKSVMIISEKPEEIGQQLIDELGMTITYLYGEGGYSNQEVHLIYCITDRFRYPKIKEIALSIDPSAILEASFVTETTGVKRKSLFN</sequence>
<keyword evidence="4 6" id="KW-1133">Transmembrane helix</keyword>
<dbReference type="GO" id="GO:0005886">
    <property type="term" value="C:plasma membrane"/>
    <property type="evidence" value="ECO:0007669"/>
    <property type="project" value="UniProtKB-SubCell"/>
</dbReference>
<dbReference type="AlphaFoldDB" id="A0A0M0KHJ9"/>
<accession>A0A0M0KHJ9</accession>
<organism evidence="8">
    <name type="scientific">Halalkalibacterium halodurans</name>
    <name type="common">Bacillus halodurans</name>
    <dbReference type="NCBI Taxonomy" id="86665"/>
    <lineage>
        <taxon>Bacteria</taxon>
        <taxon>Bacillati</taxon>
        <taxon>Bacillota</taxon>
        <taxon>Bacilli</taxon>
        <taxon>Bacillales</taxon>
        <taxon>Bacillaceae</taxon>
        <taxon>Halalkalibacterium (ex Joshi et al. 2022)</taxon>
    </lineage>
</organism>
<dbReference type="PIRSF" id="PIRSF006483">
    <property type="entry name" value="Membrane_protein_YitT"/>
    <property type="match status" value="1"/>
</dbReference>
<evidence type="ECO:0000313" key="8">
    <source>
        <dbReference type="EMBL" id="KOO38274.1"/>
    </source>
</evidence>
<keyword evidence="3 6" id="KW-0812">Transmembrane</keyword>
<comment type="caution">
    <text evidence="8">The sequence shown here is derived from an EMBL/GenBank/DDBJ whole genome shotgun (WGS) entry which is preliminary data.</text>
</comment>
<dbReference type="InterPro" id="IPR003740">
    <property type="entry name" value="YitT"/>
</dbReference>
<dbReference type="EMBL" id="LILD01000001">
    <property type="protein sequence ID" value="KOO38274.1"/>
    <property type="molecule type" value="Genomic_DNA"/>
</dbReference>
<dbReference type="Pfam" id="PF10035">
    <property type="entry name" value="DUF2179"/>
    <property type="match status" value="1"/>
</dbReference>